<dbReference type="Pfam" id="PF04042">
    <property type="entry name" value="DNA_pol_E_B"/>
    <property type="match status" value="1"/>
</dbReference>
<keyword evidence="6" id="KW-0235">DNA replication</keyword>
<dbReference type="GO" id="GO:0006273">
    <property type="term" value="P:lagging strand elongation"/>
    <property type="evidence" value="ECO:0007669"/>
    <property type="project" value="UniProtKB-ARBA"/>
</dbReference>
<dbReference type="Gene3D" id="2.40.50.430">
    <property type="match status" value="1"/>
</dbReference>
<evidence type="ECO:0000313" key="14">
    <source>
        <dbReference type="Proteomes" id="UP000076580"/>
    </source>
</evidence>
<evidence type="ECO:0000256" key="1">
    <source>
        <dbReference type="ARBA" id="ARBA00004123"/>
    </source>
</evidence>
<organism evidence="13 14">
    <name type="scientific">Drechmeria coniospora</name>
    <name type="common">Nematophagous fungus</name>
    <name type="synonym">Meria coniospora</name>
    <dbReference type="NCBI Taxonomy" id="98403"/>
    <lineage>
        <taxon>Eukaryota</taxon>
        <taxon>Fungi</taxon>
        <taxon>Dikarya</taxon>
        <taxon>Ascomycota</taxon>
        <taxon>Pezizomycotina</taxon>
        <taxon>Sordariomycetes</taxon>
        <taxon>Hypocreomycetidae</taxon>
        <taxon>Hypocreales</taxon>
        <taxon>Ophiocordycipitaceae</taxon>
        <taxon>Drechmeria</taxon>
    </lineage>
</organism>
<evidence type="ECO:0000256" key="8">
    <source>
        <dbReference type="ARBA" id="ARBA00023242"/>
    </source>
</evidence>
<comment type="catalytic activity">
    <reaction evidence="9">
        <text>DNA(n) + a 2'-deoxyribonucleoside 5'-triphosphate = DNA(n+1) + diphosphate</text>
        <dbReference type="Rhea" id="RHEA:22508"/>
        <dbReference type="Rhea" id="RHEA-COMP:17339"/>
        <dbReference type="Rhea" id="RHEA-COMP:17340"/>
        <dbReference type="ChEBI" id="CHEBI:33019"/>
        <dbReference type="ChEBI" id="CHEBI:61560"/>
        <dbReference type="ChEBI" id="CHEBI:173112"/>
        <dbReference type="EC" id="2.7.7.7"/>
    </reaction>
</comment>
<keyword evidence="8" id="KW-0539">Nucleus</keyword>
<keyword evidence="7" id="KW-0239">DNA-directed DNA polymerase</keyword>
<accession>A0A151GNI3</accession>
<dbReference type="PANTHER" id="PTHR10416">
    <property type="entry name" value="DNA POLYMERASE DELTA SUBUNIT 2"/>
    <property type="match status" value="1"/>
</dbReference>
<name>A0A151GNI3_DRECN</name>
<dbReference type="Proteomes" id="UP000076580">
    <property type="component" value="Chromosome 02"/>
</dbReference>
<evidence type="ECO:0000256" key="10">
    <source>
        <dbReference type="SAM" id="MobiDB-lite"/>
    </source>
</evidence>
<dbReference type="FunCoup" id="A0A151GNI3">
    <property type="interactions" value="817"/>
</dbReference>
<reference evidence="13 14" key="1">
    <citation type="journal article" date="2016" name="Sci. Rep.">
        <title>Insights into Adaptations to a Near-Obligate Nematode Endoparasitic Lifestyle from the Finished Genome of Drechmeria coniospora.</title>
        <authorList>
            <person name="Zhang L."/>
            <person name="Zhou Z."/>
            <person name="Guo Q."/>
            <person name="Fokkens L."/>
            <person name="Miskei M."/>
            <person name="Pocsi I."/>
            <person name="Zhang W."/>
            <person name="Chen M."/>
            <person name="Wang L."/>
            <person name="Sun Y."/>
            <person name="Donzelli B.G."/>
            <person name="Gibson D.M."/>
            <person name="Nelson D.R."/>
            <person name="Luo J.G."/>
            <person name="Rep M."/>
            <person name="Liu H."/>
            <person name="Yang S."/>
            <person name="Wang J."/>
            <person name="Krasnoff S.B."/>
            <person name="Xu Y."/>
            <person name="Molnar I."/>
            <person name="Lin M."/>
        </authorList>
    </citation>
    <scope>NUCLEOTIDE SEQUENCE [LARGE SCALE GENOMIC DNA]</scope>
    <source>
        <strain evidence="13 14">ARSEF 6962</strain>
    </source>
</reference>
<evidence type="ECO:0000256" key="4">
    <source>
        <dbReference type="ARBA" id="ARBA00022679"/>
    </source>
</evidence>
<dbReference type="AlphaFoldDB" id="A0A151GNI3"/>
<evidence type="ECO:0000256" key="6">
    <source>
        <dbReference type="ARBA" id="ARBA00022705"/>
    </source>
</evidence>
<dbReference type="GO" id="GO:0006281">
    <property type="term" value="P:DNA repair"/>
    <property type="evidence" value="ECO:0007669"/>
    <property type="project" value="UniProtKB-ARBA"/>
</dbReference>
<dbReference type="GO" id="GO:0003887">
    <property type="term" value="F:DNA-directed DNA polymerase activity"/>
    <property type="evidence" value="ECO:0007669"/>
    <property type="project" value="UniProtKB-KW"/>
</dbReference>
<dbReference type="InterPro" id="IPR007185">
    <property type="entry name" value="DNA_pol_a/d/e_bsu"/>
</dbReference>
<protein>
    <recommendedName>
        <fullName evidence="3">DNA-directed DNA polymerase</fullName>
        <ecNumber evidence="3">2.7.7.7</ecNumber>
    </recommendedName>
</protein>
<keyword evidence="5" id="KW-0548">Nucleotidyltransferase</keyword>
<gene>
    <name evidence="13" type="ORF">DCS_05673</name>
</gene>
<dbReference type="InParanoid" id="A0A151GNI3"/>
<keyword evidence="14" id="KW-1185">Reference proteome</keyword>
<feature type="domain" description="DNA polymerase delta subunit OB-fold" evidence="12">
    <location>
        <begin position="47"/>
        <end position="184"/>
    </location>
</feature>
<dbReference type="EMBL" id="LAYC01000002">
    <property type="protein sequence ID" value="KYK58656.1"/>
    <property type="molecule type" value="Genomic_DNA"/>
</dbReference>
<dbReference type="PANTHER" id="PTHR10416:SF0">
    <property type="entry name" value="DNA POLYMERASE DELTA SUBUNIT 2"/>
    <property type="match status" value="1"/>
</dbReference>
<dbReference type="GO" id="GO:0003677">
    <property type="term" value="F:DNA binding"/>
    <property type="evidence" value="ECO:0007669"/>
    <property type="project" value="InterPro"/>
</dbReference>
<evidence type="ECO:0000256" key="9">
    <source>
        <dbReference type="ARBA" id="ARBA00049244"/>
    </source>
</evidence>
<evidence type="ECO:0000256" key="7">
    <source>
        <dbReference type="ARBA" id="ARBA00022932"/>
    </source>
</evidence>
<feature type="region of interest" description="Disordered" evidence="10">
    <location>
        <begin position="200"/>
        <end position="231"/>
    </location>
</feature>
<feature type="compositionally biased region" description="Basic and acidic residues" evidence="10">
    <location>
        <begin position="208"/>
        <end position="217"/>
    </location>
</feature>
<dbReference type="EC" id="2.7.7.7" evidence="3"/>
<sequence length="517" mass="56552">MVTLEDVSETLLEKCGDVPRQPLERAANAYKPLPSFDLDKKRSYKQQYGDMYFLRLAKIKPAVDQVAEASWGGTVIGGEEAKRVERVLDVRQGELCWVTGTVYMDMALKPNILEDVSKDRWISAPISTQKYYSEDGTDQIMLEDDSGRVRLVGELLGTVPLVTGCIIAVMGTENTNGEFEVIDIKFPDLAPQPERWALTKQPVPTSDGEAKVKKEEAKEEDEEMTGTAERSGTKVAVVSGLAFSGADASHSLELNLLLDYLLGEALGGSAQAEISQISRLIIAGNSISTAAASAVATETNADSGTADKKVHKKYGYDASAYNALPSQQFDEFVSHLLPSIPITLLPGAEDPANVSYPQQPIHMAMFSSARAYGQDPSKTSEPGWFDLVTNPFEAEIEGWRVLGTGGQNLDDVFKYIDSDDRLGMMEAMCRWRCCAPTAPDTLWSYPFQEDDPFVIKACPHVFFAGCQPEFATKEIRGPDGQSVRLITVPSFSETKEIVLLDTETLEVSSVKIDVSIG</sequence>
<dbReference type="Pfam" id="PF18018">
    <property type="entry name" value="DNA_pol_D_N"/>
    <property type="match status" value="1"/>
</dbReference>
<dbReference type="STRING" id="98403.A0A151GNI3"/>
<evidence type="ECO:0000256" key="5">
    <source>
        <dbReference type="ARBA" id="ARBA00022695"/>
    </source>
</evidence>
<evidence type="ECO:0000259" key="12">
    <source>
        <dbReference type="Pfam" id="PF18018"/>
    </source>
</evidence>
<feature type="domain" description="DNA polymerase alpha/delta/epsilon subunit B" evidence="11">
    <location>
        <begin position="235"/>
        <end position="472"/>
    </location>
</feature>
<dbReference type="RefSeq" id="XP_040658008.1">
    <property type="nucleotide sequence ID" value="XM_040802975.1"/>
</dbReference>
<comment type="similarity">
    <text evidence="2">Belongs to the DNA polymerase delta/II small subunit family.</text>
</comment>
<comment type="subcellular location">
    <subcellularLocation>
        <location evidence="1">Nucleus</location>
    </subcellularLocation>
</comment>
<comment type="caution">
    <text evidence="13">The sequence shown here is derived from an EMBL/GenBank/DDBJ whole genome shotgun (WGS) entry which is preliminary data.</text>
</comment>
<dbReference type="InterPro" id="IPR024826">
    <property type="entry name" value="DNA_pol_delta/II_ssu"/>
</dbReference>
<proteinExistence type="inferred from homology"/>
<dbReference type="FunFam" id="3.60.21.50:FF:000006">
    <property type="entry name" value="DNA polymerase delta subunit 2, putative"/>
    <property type="match status" value="1"/>
</dbReference>
<evidence type="ECO:0000256" key="2">
    <source>
        <dbReference type="ARBA" id="ARBA00006035"/>
    </source>
</evidence>
<dbReference type="Gene3D" id="3.60.21.50">
    <property type="match status" value="1"/>
</dbReference>
<dbReference type="GO" id="GO:0043625">
    <property type="term" value="C:delta DNA polymerase complex"/>
    <property type="evidence" value="ECO:0007669"/>
    <property type="project" value="TreeGrafter"/>
</dbReference>
<dbReference type="GeneID" id="63718316"/>
<dbReference type="FunFam" id="2.40.50.430:FF:000002">
    <property type="entry name" value="DNA polymerase delta subunit"/>
    <property type="match status" value="1"/>
</dbReference>
<evidence type="ECO:0000313" key="13">
    <source>
        <dbReference type="EMBL" id="KYK58656.1"/>
    </source>
</evidence>
<keyword evidence="4" id="KW-0808">Transferase</keyword>
<dbReference type="InterPro" id="IPR040663">
    <property type="entry name" value="DNA_pol_D_N"/>
</dbReference>
<evidence type="ECO:0000256" key="3">
    <source>
        <dbReference type="ARBA" id="ARBA00012417"/>
    </source>
</evidence>
<evidence type="ECO:0000259" key="11">
    <source>
        <dbReference type="Pfam" id="PF04042"/>
    </source>
</evidence>